<accession>A0A8T1UKB3</accession>
<evidence type="ECO:0000256" key="7">
    <source>
        <dbReference type="ARBA" id="ARBA00022737"/>
    </source>
</evidence>
<reference evidence="19" key="1">
    <citation type="submission" date="2021-01" db="EMBL/GenBank/DDBJ databases">
        <title>Phytophthora aleatoria, a newly-described species from Pinus radiata is distinct from Phytophthora cactorum isolates based on comparative genomics.</title>
        <authorList>
            <person name="Mcdougal R."/>
            <person name="Panda P."/>
            <person name="Williams N."/>
            <person name="Studholme D.J."/>
        </authorList>
    </citation>
    <scope>NUCLEOTIDE SEQUENCE</scope>
    <source>
        <strain evidence="19">NZFS 3830</strain>
    </source>
</reference>
<evidence type="ECO:0000256" key="2">
    <source>
        <dbReference type="ARBA" id="ARBA00011031"/>
    </source>
</evidence>
<evidence type="ECO:0000256" key="12">
    <source>
        <dbReference type="ARBA" id="ARBA00048679"/>
    </source>
</evidence>
<dbReference type="FunFam" id="1.10.1070.11:FF:000029">
    <property type="entry name" value="Serine/threonine-protein kinase TOR"/>
    <property type="match status" value="1"/>
</dbReference>
<keyword evidence="14" id="KW-0175">Coiled coil</keyword>
<dbReference type="InterPro" id="IPR003152">
    <property type="entry name" value="FATC_dom"/>
</dbReference>
<keyword evidence="7" id="KW-0677">Repeat</keyword>
<dbReference type="SMART" id="SM00146">
    <property type="entry name" value="PI3Kc"/>
    <property type="match status" value="1"/>
</dbReference>
<comment type="similarity">
    <text evidence="2">Belongs to the PI3/PI4-kinase family.</text>
</comment>
<evidence type="ECO:0000313" key="20">
    <source>
        <dbReference type="Proteomes" id="UP000688947"/>
    </source>
</evidence>
<comment type="caution">
    <text evidence="19">The sequence shown here is derived from an EMBL/GenBank/DDBJ whole genome shotgun (WGS) entry which is preliminary data.</text>
</comment>
<dbReference type="PROSITE" id="PS51190">
    <property type="entry name" value="FATC"/>
    <property type="match status" value="1"/>
</dbReference>
<dbReference type="Pfam" id="PF00454">
    <property type="entry name" value="PI3_PI4_kinase"/>
    <property type="match status" value="1"/>
</dbReference>
<evidence type="ECO:0000256" key="3">
    <source>
        <dbReference type="ARBA" id="ARBA00022527"/>
    </source>
</evidence>
<feature type="compositionally biased region" description="Acidic residues" evidence="15">
    <location>
        <begin position="2999"/>
        <end position="3008"/>
    </location>
</feature>
<keyword evidence="8" id="KW-0547">Nucleotide-binding</keyword>
<feature type="compositionally biased region" description="Basic and acidic residues" evidence="15">
    <location>
        <begin position="3100"/>
        <end position="3110"/>
    </location>
</feature>
<dbReference type="PROSITE" id="PS00916">
    <property type="entry name" value="PI3_4_KINASE_2"/>
    <property type="match status" value="1"/>
</dbReference>
<evidence type="ECO:0000259" key="17">
    <source>
        <dbReference type="PROSITE" id="PS51189"/>
    </source>
</evidence>
<dbReference type="GO" id="GO:0031929">
    <property type="term" value="P:TOR signaling"/>
    <property type="evidence" value="ECO:0007669"/>
    <property type="project" value="TreeGrafter"/>
</dbReference>
<dbReference type="Pfam" id="PF11865">
    <property type="entry name" value="mTOR_dom"/>
    <property type="match status" value="2"/>
</dbReference>
<evidence type="ECO:0000259" key="18">
    <source>
        <dbReference type="PROSITE" id="PS51190"/>
    </source>
</evidence>
<dbReference type="SMART" id="SM01144">
    <property type="entry name" value="DTW"/>
    <property type="match status" value="1"/>
</dbReference>
<dbReference type="GO" id="GO:0044877">
    <property type="term" value="F:protein-containing complex binding"/>
    <property type="evidence" value="ECO:0007669"/>
    <property type="project" value="InterPro"/>
</dbReference>
<feature type="domain" description="FAT" evidence="17">
    <location>
        <begin position="1686"/>
        <end position="2314"/>
    </location>
</feature>
<dbReference type="InterPro" id="IPR009076">
    <property type="entry name" value="FRB_dom"/>
</dbReference>
<dbReference type="InterPro" id="IPR050517">
    <property type="entry name" value="DDR_Repair_Kinase"/>
</dbReference>
<dbReference type="PROSITE" id="PS50290">
    <property type="entry name" value="PI3_4_KINASE_3"/>
    <property type="match status" value="1"/>
</dbReference>
<organism evidence="19 20">
    <name type="scientific">Phytophthora cactorum</name>
    <dbReference type="NCBI Taxonomy" id="29920"/>
    <lineage>
        <taxon>Eukaryota</taxon>
        <taxon>Sar</taxon>
        <taxon>Stramenopiles</taxon>
        <taxon>Oomycota</taxon>
        <taxon>Peronosporomycetes</taxon>
        <taxon>Peronosporales</taxon>
        <taxon>Peronosporaceae</taxon>
        <taxon>Phytophthora</taxon>
    </lineage>
</organism>
<dbReference type="SMART" id="SM01345">
    <property type="entry name" value="Rapamycin_bind"/>
    <property type="match status" value="1"/>
</dbReference>
<dbReference type="VEuPathDB" id="FungiDB:PC110_g10740"/>
<comment type="catalytic activity">
    <reaction evidence="12">
        <text>L-seryl-[protein] + ATP = O-phospho-L-seryl-[protein] + ADP + H(+)</text>
        <dbReference type="Rhea" id="RHEA:17989"/>
        <dbReference type="Rhea" id="RHEA-COMP:9863"/>
        <dbReference type="Rhea" id="RHEA-COMP:11604"/>
        <dbReference type="ChEBI" id="CHEBI:15378"/>
        <dbReference type="ChEBI" id="CHEBI:29999"/>
        <dbReference type="ChEBI" id="CHEBI:30616"/>
        <dbReference type="ChEBI" id="CHEBI:83421"/>
        <dbReference type="ChEBI" id="CHEBI:456216"/>
        <dbReference type="EC" id="2.7.11.1"/>
    </reaction>
</comment>
<feature type="compositionally biased region" description="Acidic residues" evidence="15">
    <location>
        <begin position="3111"/>
        <end position="3132"/>
    </location>
</feature>
<dbReference type="GO" id="GO:0016242">
    <property type="term" value="P:negative regulation of macroautophagy"/>
    <property type="evidence" value="ECO:0007669"/>
    <property type="project" value="TreeGrafter"/>
</dbReference>
<sequence length="3790" mass="426312">LEEQPKAWTRVPCTACQRSYKFYCPKCNIPLGIPENVTVPALKLPLQVHVWFQDKIKKSTAPHAKVLAPQDVQIVPYPPAKDGDALPTYTRENAVVVYPSFEAETLEQISAEELRDIRTLIFIDCPWQKAPAIMTDPAIANLRHVKLAQPPKESNFWRYHKAGAGCVSTIEAIQLMLEEYTAAAKKAEIALAEGSQDTQLPDLLFFFKLQFSRIVEHFEDEADPERKPPMNADEKERRRLMYSQKEKGKKRRLENKMQADPFLTLYLYERVRTPPSLYARHPHLRTYRARKEEAAMAESFTRFLPGLRSSNSSVRHRAAQSLRLYIESESRDLSHGLYMKWVTDISARLMLLCNSNENADRMGGIAAMDELVELFIAERNDQTIIEFAHSLTKVFEKIPSADPPMLRVAAKALGHIVSTGGTSLIEFVEDYHVKPALEWLKNETFHVRRHAAVMILKELSINAPSTSFRYMDKYFDFIWSAFWDSKLVVRVSASESLQSCFMLIQQRESNRKTSWYNRALDEAEGAFKRNSSDATHGALLILNELLRNTGDFMHSHYGRACRLVFSHQDHKSATVRSAVISLFPRLAKFNTSVFVEKCYRPCMNHLLEVLFSATTTTRPDALLSIGKLSLAIGPLLARDEQALMAIMNGIKGGLQVRKKDFDTHREALACLRMLAETVGPALIRVDLESMVGPLFQNDLDSSLVETLTTIVKKIPPMKPIIQQKLFERLSSILRSRHNDVTGSATTPTSRRLKTTSISVTGGMLSNLFLSATGAKTNGASENGAPSAEVSSAIAMQALALETLANFDFQGNRLIPIMSFVHETVVKFLDHEVATIRKSAALTCCKLLLPSGEDRGGNTAMTSEDFARPVTSVLERLLTVGIADNEASIRLRVLASLDSRFDPLLALNDNLRCLFIALNDEVFSIRQTAMSTLGRLTHHNPSTVLPSLRQTLVQLLAELEFSGDSRGKEEGALLIGCLLRSASQLAQPYVLPILRVLMKNLREDSERRSHSRSTVSVSKAILATLGDLAEVGAQELTPYLGQLLPDVIDEMRDSSNPQILQVAIKTLGQLVSSTGYVVLPYHEYPELLDLLCQALQKSGDAFESLRIEAGRTLGVLGALDPYNLRLFHLQKQGKLTDAKKKEFRSSAFVVGAGGVFSLMASAANPSQALALGNATNSANGAVIGIRIGNGIGGPGVLDGSSEEDAQQLGESLLLTPARKVAKSDKQTSGKLTNIILEVPPDDLLPSMIPDSSQYFPTVAINALIRILLEPRNSVHYQGTFMAIMYICKSQRKRMGQHLDKIIPAFLYALEKVNRSLRKFLFEQLCDLVQIVEEQIQPHLDHVALLSIVNSYWDEHLEEVLNLVKKLANSLGEKFRVYLPDLIPQMLRVIRTERDNPARPRTLLVLKTAVSLGRLLDGYLHLIIPALVALIQSDADVNARKQGLGSLGSLVKKLNVSVYASKIIHMLARVISSQPEMVYLAMDCLCCMVYTMGDDYAIFVPVISQVLGRHTSRSNDIFDRYDLLVSKILKYQPLPVASWATDPLKARTDTANDHKDSNSAAQDETKSLPCDQKNLVKAWEASQRSTKEDWNEWILAFSVELLRESPSPVLRACKELASVYQPLARELFNASFVSVWPHLSSTTQDNLIRSLESAFQSPHLPSEILQTLLNLAEFMEHDDQPLPIDIRLLGSLADKCHSFAKALHYKELEFNTNPSTDGIQALISINSKLNQPEAARGILKYALEKLPGIEVKASWHEKLLRWDDALATHDRVLLENPNNVEAIFGKMRCLWAIGEWRKLNDHVQETWSKIYGEGQDLNGEQEDGEKLLDVPPALKRELCSSGARVAFSLQNWDSIPKYINSDMDATESHLFKAVVSIRRMELDEAMNSIGDCRKEMDPTLRSLVSESYARAYIPAIVNLQMLTELEEIVSYLKTFAYKNNGELTLLSTPASSTSMSTTASRRKQSISSLNFVSSSSSTSYGHEKQVALKKLQTIWTRRMLGVERNIQVWQSLMLVRSLVFDPREDVDIWLKYARLCLKSGHINLAASALWRVGAQPFIRSVERDPYAPIPINLGGNAGASQGFANGLLSLADSAAQDPRVAFSYLRHLWAENREDVALKQMDYFIEALEQHGDPTNEDLRKLRVQVYIQLGEWQMSLTEPHKQSYDHVLGCLETATKLDPTNDRAWHEWALMNFRALEATVKESGQGDPKRYAVRAIQGFFRSISFGHTSYDVTKDVLRLLTLWFTQGNRSDVHMAMVEGFQEASIDTWLDVIPQLIARIDTPNQKTSELLHDLLSRIGQAHPQALIYPITVASKALNPTRKHAAEGILAAVRRHSSQLVYEADMVSRELIRVAILWNELWHGALEEASKHFFNNRDVTAMIAELAPLHEQMDRIGTEESPTLREVAFYQAFARDLAFAKEWTNVYERTKSLDDLNQAWDIYYSVFSKIRKQLANLSTLELANVGPKLLSVHNLTLAVPGTYKAGAPIVRIQSFDTKVTVLTSKQRPRKVSINGSDGKAYPFLLKGHEDLRQDERVMQLFGVINTLLANDSDTSKRNLAIQRYSVLPLSHTSGLIGWVPNCDTLHQLIRDYREARKIQLNVEHRLMVQMAPDYDKLPLMQKVEAFKYALGETTGQDLYRVLWLKSQDSEVWLDRRRNFTRSLAVMSMAGYILGLGDRHPSNLMLDRVSGKLVHIDFGDCFEVAMERDKYPEKIPFRLTRMLTQAMEVSGIEGNFRYTCEASMRVLRDNRDSLMAVLEAFVYDPLINWRLLKKDAVPSHAQPEEDDGAGRGDGPDANVDRSSVRVGNEDGSEVDADNDGTSGGNPDDDKLAEGSMKSSTSSAPVTPRRRRHSSSEAAMLGYNMDMLDPAMARNSMSETQRDNFGTSFVAAEHPQLNEKALSVIERVKKKLAGRDFDDGSRVLTVDAQVDRLIHQATSHENLCQLYYGLMAVATKGKKRKAAPGGASGSKNKQSKTQSRGRGSSNKKSGAKKPQQSTRHADRDEDEDVEIDEEDVAFYEGNAEFTTFMAKMDTKAFNKSLYPKSDKKAAPKPVKKQEDEKDEMPLEKLEARPRKAAWATDKQEVLKDKLPVKFMDGSVRTNKLLTEKEEKPTVEEKEEEEEEEEQEENDEEMDSDVSDMEFEEITDADASAPTETPKPELSPVDLKRQREIRLITKKVEIAQLCESILENPEDSFKKSKEHPQQLSKIQQLQELCRDPDAIVQRLSLMSQLSVFLDILPDYRIRLHKNDLSAEEKGKQNHGRPMKKKVQQMQDYEATLLNNYQKFLKYCAELVTTGLKGKRPEQMATMTARERRDVLLAETGVRCLAQLLEKKYAFNFHLNLVIALVPMADSQFPSVREQACASFESVFKSDKTCACSYEIVQQISSYVKQKQHRVQPFIIRTLLVMPLVVTMEQGEAARKKAKSDRKKRRRQQAEGDSIAAGLKEAEAVVDRAEREKTQADILHELVLIYFRILKQATYSQALPAVLEGLAKFSFLINLDIMIDLLKVLKVVLREEDVLPLPAALQAVLTGLRALQGPGGQELMIDDKEFVDILYRLLHRFAEGEAGSDSSCFLTLLQCVEAVFLRRKEIVVERVASFVKRLLLVAQHLPPHQALAILSLLRALFYRYSKLQQLLESDVDRVASGEYRADIDDPDFANPFSSACWELALLTHHVHPKLASYALGTAQMAPTLPNEHARALMDAYDPYAGSTFTFKPKVPVPPSNPLHKKIASENNKNDSRKKSRQRRARQFFVRDPLASLDEQYRKQNASPFFQKCLELDEQRTDDALLVFKK</sequence>
<evidence type="ECO:0000256" key="10">
    <source>
        <dbReference type="ARBA" id="ARBA00022840"/>
    </source>
</evidence>
<evidence type="ECO:0000256" key="4">
    <source>
        <dbReference type="ARBA" id="ARBA00022679"/>
    </source>
</evidence>
<evidence type="ECO:0000313" key="19">
    <source>
        <dbReference type="EMBL" id="KAG6961926.1"/>
    </source>
</evidence>
<feature type="compositionally biased region" description="Basic and acidic residues" evidence="15">
    <location>
        <begin position="2784"/>
        <end position="2799"/>
    </location>
</feature>
<evidence type="ECO:0000256" key="5">
    <source>
        <dbReference type="ARBA" id="ARBA00022691"/>
    </source>
</evidence>
<evidence type="ECO:0000256" key="1">
    <source>
        <dbReference type="ARBA" id="ARBA00007797"/>
    </source>
</evidence>
<dbReference type="OrthoDB" id="381190at2759"/>
<evidence type="ECO:0000256" key="15">
    <source>
        <dbReference type="SAM" id="MobiDB-lite"/>
    </source>
</evidence>
<dbReference type="InterPro" id="IPR003151">
    <property type="entry name" value="PIK-rel_kinase_FAT"/>
</dbReference>
<feature type="region of interest" description="Disordered" evidence="15">
    <location>
        <begin position="3715"/>
        <end position="3744"/>
    </location>
</feature>
<dbReference type="PROSITE" id="PS51189">
    <property type="entry name" value="FAT"/>
    <property type="match status" value="1"/>
</dbReference>
<evidence type="ECO:0000256" key="6">
    <source>
        <dbReference type="ARBA" id="ARBA00022694"/>
    </source>
</evidence>
<dbReference type="PANTHER" id="PTHR11139:SF9">
    <property type="entry name" value="SERINE_THREONINE-PROTEIN KINASE MTOR"/>
    <property type="match status" value="1"/>
</dbReference>
<dbReference type="Pfam" id="PF03942">
    <property type="entry name" value="DTW"/>
    <property type="match status" value="1"/>
</dbReference>
<dbReference type="GO" id="GO:0008033">
    <property type="term" value="P:tRNA processing"/>
    <property type="evidence" value="ECO:0007669"/>
    <property type="project" value="UniProtKB-KW"/>
</dbReference>
<keyword evidence="3" id="KW-0723">Serine/threonine-protein kinase</keyword>
<dbReference type="SMART" id="SM01343">
    <property type="entry name" value="FATC"/>
    <property type="match status" value="1"/>
</dbReference>
<comment type="catalytic activity">
    <reaction evidence="13">
        <text>a uridine in tRNA + S-adenosyl-L-methionine = a 3-[(3S)-3-amino-3-carboxypropyl]uridine in tRNA + S-methyl-5'-thioadenosine + H(+)</text>
        <dbReference type="Rhea" id="RHEA:62432"/>
        <dbReference type="Rhea" id="RHEA-COMP:13339"/>
        <dbReference type="Rhea" id="RHEA-COMP:16092"/>
        <dbReference type="ChEBI" id="CHEBI:15378"/>
        <dbReference type="ChEBI" id="CHEBI:17509"/>
        <dbReference type="ChEBI" id="CHEBI:59789"/>
        <dbReference type="ChEBI" id="CHEBI:65315"/>
        <dbReference type="ChEBI" id="CHEBI:82930"/>
        <dbReference type="EC" id="2.5.1.25"/>
    </reaction>
</comment>
<evidence type="ECO:0000256" key="11">
    <source>
        <dbReference type="ARBA" id="ARBA00047899"/>
    </source>
</evidence>
<feature type="domain" description="FATC" evidence="18">
    <location>
        <begin position="2917"/>
        <end position="2949"/>
    </location>
</feature>
<evidence type="ECO:0008006" key="21">
    <source>
        <dbReference type="Google" id="ProtNLM"/>
    </source>
</evidence>
<evidence type="ECO:0000256" key="8">
    <source>
        <dbReference type="ARBA" id="ARBA00022741"/>
    </source>
</evidence>
<feature type="region of interest" description="Disordered" evidence="15">
    <location>
        <begin position="2955"/>
        <end position="3008"/>
    </location>
</feature>
<dbReference type="FunFam" id="1.20.120.150:FF:000001">
    <property type="entry name" value="Serine/threonine-protein kinase TOR"/>
    <property type="match status" value="1"/>
</dbReference>
<dbReference type="PANTHER" id="PTHR11139">
    <property type="entry name" value="ATAXIA TELANGIECTASIA MUTATED ATM -RELATED"/>
    <property type="match status" value="1"/>
</dbReference>
<proteinExistence type="inferred from homology"/>
<gene>
    <name evidence="19" type="ORF">JG687_00007436</name>
</gene>
<dbReference type="CDD" id="cd05169">
    <property type="entry name" value="PIKKc_TOR"/>
    <property type="match status" value="1"/>
</dbReference>
<dbReference type="VEuPathDB" id="FungiDB:PC110_g10741"/>
<evidence type="ECO:0000259" key="16">
    <source>
        <dbReference type="PROSITE" id="PS50290"/>
    </source>
</evidence>
<dbReference type="GO" id="GO:0004674">
    <property type="term" value="F:protein serine/threonine kinase activity"/>
    <property type="evidence" value="ECO:0007669"/>
    <property type="project" value="UniProtKB-KW"/>
</dbReference>
<dbReference type="VEuPathDB" id="FungiDB:PC110_g10739"/>
<dbReference type="GO" id="GO:0005524">
    <property type="term" value="F:ATP binding"/>
    <property type="evidence" value="ECO:0007669"/>
    <property type="project" value="UniProtKB-KW"/>
</dbReference>
<keyword evidence="9" id="KW-0418">Kinase</keyword>
<dbReference type="Pfam" id="PF07540">
    <property type="entry name" value="NOC3p"/>
    <property type="match status" value="1"/>
</dbReference>
<feature type="compositionally biased region" description="Low complexity" evidence="15">
    <location>
        <begin position="2958"/>
        <end position="2967"/>
    </location>
</feature>
<feature type="non-terminal residue" evidence="19">
    <location>
        <position position="3790"/>
    </location>
</feature>
<dbReference type="FunFam" id="3.30.1010.10:FF:000006">
    <property type="entry name" value="Serine/threonine-protein kinase TOR"/>
    <property type="match status" value="1"/>
</dbReference>
<evidence type="ECO:0000256" key="14">
    <source>
        <dbReference type="SAM" id="Coils"/>
    </source>
</evidence>
<dbReference type="FunFam" id="1.25.10.10:FF:001461">
    <property type="entry name" value="Serine/threonine-protein kinase TOR"/>
    <property type="match status" value="1"/>
</dbReference>
<evidence type="ECO:0000256" key="13">
    <source>
        <dbReference type="ARBA" id="ARBA00048718"/>
    </source>
</evidence>
<feature type="region of interest" description="Disordered" evidence="15">
    <location>
        <begin position="3038"/>
        <end position="3075"/>
    </location>
</feature>
<dbReference type="InterPro" id="IPR014009">
    <property type="entry name" value="PIK_FAT"/>
</dbReference>
<keyword evidence="6" id="KW-0819">tRNA processing</keyword>
<name>A0A8T1UKB3_9STRA</name>
<keyword evidence="10" id="KW-0067">ATP-binding</keyword>
<keyword evidence="4" id="KW-0808">Transferase</keyword>
<dbReference type="InterPro" id="IPR026683">
    <property type="entry name" value="TOR_cat"/>
</dbReference>
<dbReference type="InterPro" id="IPR057564">
    <property type="entry name" value="HEAT_ATR"/>
</dbReference>
<protein>
    <recommendedName>
        <fullName evidence="21">tRNA-uridine aminocarboxypropyltransferase</fullName>
    </recommendedName>
</protein>
<dbReference type="InterPro" id="IPR011501">
    <property type="entry name" value="Noc3_N"/>
</dbReference>
<dbReference type="Pfam" id="PF02260">
    <property type="entry name" value="FATC"/>
    <property type="match status" value="1"/>
</dbReference>
<dbReference type="Pfam" id="PF08771">
    <property type="entry name" value="FRB_dom"/>
    <property type="match status" value="1"/>
</dbReference>
<dbReference type="SMART" id="SM01346">
    <property type="entry name" value="DUF3385"/>
    <property type="match status" value="1"/>
</dbReference>
<comment type="catalytic activity">
    <reaction evidence="11">
        <text>L-threonyl-[protein] + ATP = O-phospho-L-threonyl-[protein] + ADP + H(+)</text>
        <dbReference type="Rhea" id="RHEA:46608"/>
        <dbReference type="Rhea" id="RHEA-COMP:11060"/>
        <dbReference type="Rhea" id="RHEA-COMP:11605"/>
        <dbReference type="ChEBI" id="CHEBI:15378"/>
        <dbReference type="ChEBI" id="CHEBI:30013"/>
        <dbReference type="ChEBI" id="CHEBI:30616"/>
        <dbReference type="ChEBI" id="CHEBI:61977"/>
        <dbReference type="ChEBI" id="CHEBI:456216"/>
        <dbReference type="EC" id="2.7.11.1"/>
    </reaction>
</comment>
<dbReference type="InterPro" id="IPR005636">
    <property type="entry name" value="DTW"/>
</dbReference>
<feature type="coiled-coil region" evidence="14">
    <location>
        <begin position="170"/>
        <end position="197"/>
    </location>
</feature>
<dbReference type="InterPro" id="IPR024585">
    <property type="entry name" value="mTOR_dom"/>
</dbReference>
<dbReference type="GO" id="GO:0016432">
    <property type="term" value="F:tRNA-uridine aminocarboxypropyltransferase activity"/>
    <property type="evidence" value="ECO:0007669"/>
    <property type="project" value="UniProtKB-EC"/>
</dbReference>
<feature type="compositionally biased region" description="Basic and acidic residues" evidence="15">
    <location>
        <begin position="3039"/>
        <end position="3068"/>
    </location>
</feature>
<feature type="region of interest" description="Disordered" evidence="15">
    <location>
        <begin position="2774"/>
        <end position="2853"/>
    </location>
</feature>
<dbReference type="InterPro" id="IPR005612">
    <property type="entry name" value="CCAAT-binding_factor"/>
</dbReference>
<dbReference type="InterPro" id="IPR000403">
    <property type="entry name" value="PI3/4_kinase_cat_dom"/>
</dbReference>
<dbReference type="GO" id="GO:0005634">
    <property type="term" value="C:nucleus"/>
    <property type="evidence" value="ECO:0007669"/>
    <property type="project" value="TreeGrafter"/>
</dbReference>
<dbReference type="Proteomes" id="UP000688947">
    <property type="component" value="Unassembled WGS sequence"/>
</dbReference>
<dbReference type="Pfam" id="PF03914">
    <property type="entry name" value="CBF"/>
    <property type="match status" value="1"/>
</dbReference>
<dbReference type="InterPro" id="IPR018936">
    <property type="entry name" value="PI3/4_kinase_CS"/>
</dbReference>
<dbReference type="GO" id="GO:0031932">
    <property type="term" value="C:TORC2 complex"/>
    <property type="evidence" value="ECO:0007669"/>
    <property type="project" value="TreeGrafter"/>
</dbReference>
<dbReference type="Pfam" id="PF23593">
    <property type="entry name" value="HEAT_ATR"/>
    <property type="match status" value="1"/>
</dbReference>
<dbReference type="PROSITE" id="PS00915">
    <property type="entry name" value="PI3_4_KINASE_1"/>
    <property type="match status" value="1"/>
</dbReference>
<evidence type="ECO:0000256" key="9">
    <source>
        <dbReference type="ARBA" id="ARBA00022777"/>
    </source>
</evidence>
<comment type="similarity">
    <text evidence="1">Belongs to the CBF/MAK21 family.</text>
</comment>
<dbReference type="Pfam" id="PF02259">
    <property type="entry name" value="FAT"/>
    <property type="match status" value="1"/>
</dbReference>
<dbReference type="GO" id="GO:0005737">
    <property type="term" value="C:cytoplasm"/>
    <property type="evidence" value="ECO:0007669"/>
    <property type="project" value="UniProtKB-ARBA"/>
</dbReference>
<keyword evidence="5" id="KW-0949">S-adenosyl-L-methionine</keyword>
<feature type="region of interest" description="Disordered" evidence="15">
    <location>
        <begin position="3092"/>
        <end position="3132"/>
    </location>
</feature>
<feature type="domain" description="PI3K/PI4K catalytic" evidence="16">
    <location>
        <begin position="2492"/>
        <end position="2812"/>
    </location>
</feature>
<dbReference type="EMBL" id="JAENGZ010000329">
    <property type="protein sequence ID" value="KAG6961926.1"/>
    <property type="molecule type" value="Genomic_DNA"/>
</dbReference>
<dbReference type="GO" id="GO:0031931">
    <property type="term" value="C:TORC1 complex"/>
    <property type="evidence" value="ECO:0007669"/>
    <property type="project" value="TreeGrafter"/>
</dbReference>